<evidence type="ECO:0000313" key="9">
    <source>
        <dbReference type="Proteomes" id="UP000239485"/>
    </source>
</evidence>
<accession>A0A2S6IDX9</accession>
<dbReference type="SUPFAM" id="SSF88659">
    <property type="entry name" value="Sigma3 and sigma4 domains of RNA polymerase sigma factors"/>
    <property type="match status" value="1"/>
</dbReference>
<comment type="subunit">
    <text evidence="2">Interacts transiently with the RNA polymerase catalytic core formed by RpoA, RpoB, RpoC and RpoZ (2 alpha, 1 beta, 1 beta' and 1 omega subunit) to form the RNA polymerase holoenzyme that can initiate transcription.</text>
</comment>
<evidence type="ECO:0000256" key="4">
    <source>
        <dbReference type="ARBA" id="ARBA00023082"/>
    </source>
</evidence>
<evidence type="ECO:0000259" key="7">
    <source>
        <dbReference type="Pfam" id="PF08281"/>
    </source>
</evidence>
<reference evidence="8 9" key="1">
    <citation type="submission" date="2018-02" db="EMBL/GenBank/DDBJ databases">
        <title>Genomic Encyclopedia of Archaeal and Bacterial Type Strains, Phase II (KMG-II): from individual species to whole genera.</title>
        <authorList>
            <person name="Goeker M."/>
        </authorList>
    </citation>
    <scope>NUCLEOTIDE SEQUENCE [LARGE SCALE GENOMIC DNA]</scope>
    <source>
        <strain evidence="8 9">DSM 22857</strain>
    </source>
</reference>
<dbReference type="InterPro" id="IPR013324">
    <property type="entry name" value="RNA_pol_sigma_r3/r4-like"/>
</dbReference>
<dbReference type="PANTHER" id="PTHR30173">
    <property type="entry name" value="SIGMA 19 FACTOR"/>
    <property type="match status" value="1"/>
</dbReference>
<dbReference type="NCBIfam" id="TIGR02937">
    <property type="entry name" value="sigma70-ECF"/>
    <property type="match status" value="1"/>
</dbReference>
<dbReference type="InterPro" id="IPR014284">
    <property type="entry name" value="RNA_pol_sigma-70_dom"/>
</dbReference>
<keyword evidence="3" id="KW-0805">Transcription regulation</keyword>
<evidence type="ECO:0000259" key="6">
    <source>
        <dbReference type="Pfam" id="PF04542"/>
    </source>
</evidence>
<dbReference type="InterPro" id="IPR052704">
    <property type="entry name" value="ECF_Sigma-70_Domain"/>
</dbReference>
<dbReference type="SUPFAM" id="SSF54427">
    <property type="entry name" value="NTF2-like"/>
    <property type="match status" value="1"/>
</dbReference>
<evidence type="ECO:0000256" key="2">
    <source>
        <dbReference type="ARBA" id="ARBA00011344"/>
    </source>
</evidence>
<dbReference type="OrthoDB" id="3211555at2"/>
<evidence type="ECO:0000313" key="8">
    <source>
        <dbReference type="EMBL" id="PPK92422.1"/>
    </source>
</evidence>
<dbReference type="Gene3D" id="1.10.10.10">
    <property type="entry name" value="Winged helix-like DNA-binding domain superfamily/Winged helix DNA-binding domain"/>
    <property type="match status" value="1"/>
</dbReference>
<dbReference type="InterPro" id="IPR013325">
    <property type="entry name" value="RNA_pol_sigma_r2"/>
</dbReference>
<keyword evidence="4" id="KW-0731">Sigma factor</keyword>
<organism evidence="8 9">
    <name type="scientific">Kineococcus xinjiangensis</name>
    <dbReference type="NCBI Taxonomy" id="512762"/>
    <lineage>
        <taxon>Bacteria</taxon>
        <taxon>Bacillati</taxon>
        <taxon>Actinomycetota</taxon>
        <taxon>Actinomycetes</taxon>
        <taxon>Kineosporiales</taxon>
        <taxon>Kineosporiaceae</taxon>
        <taxon>Kineococcus</taxon>
    </lineage>
</organism>
<keyword evidence="9" id="KW-1185">Reference proteome</keyword>
<dbReference type="Gene3D" id="1.10.1740.10">
    <property type="match status" value="1"/>
</dbReference>
<dbReference type="RefSeq" id="WP_104434643.1">
    <property type="nucleotide sequence ID" value="NZ_PTJD01000014.1"/>
</dbReference>
<dbReference type="InterPro" id="IPR036388">
    <property type="entry name" value="WH-like_DNA-bd_sf"/>
</dbReference>
<dbReference type="PANTHER" id="PTHR30173:SF43">
    <property type="entry name" value="ECF RNA POLYMERASE SIGMA FACTOR SIGI-RELATED"/>
    <property type="match status" value="1"/>
</dbReference>
<dbReference type="GO" id="GO:0016987">
    <property type="term" value="F:sigma factor activity"/>
    <property type="evidence" value="ECO:0007669"/>
    <property type="project" value="UniProtKB-KW"/>
</dbReference>
<feature type="domain" description="RNA polymerase sigma factor 70 region 4 type 2" evidence="7">
    <location>
        <begin position="117"/>
        <end position="168"/>
    </location>
</feature>
<comment type="similarity">
    <text evidence="1">Belongs to the sigma-70 factor family. ECF subfamily.</text>
</comment>
<dbReference type="Pfam" id="PF08281">
    <property type="entry name" value="Sigma70_r4_2"/>
    <property type="match status" value="1"/>
</dbReference>
<comment type="caution">
    <text evidence="8">The sequence shown here is derived from an EMBL/GenBank/DDBJ whole genome shotgun (WGS) entry which is preliminary data.</text>
</comment>
<dbReference type="EMBL" id="PTJD01000014">
    <property type="protein sequence ID" value="PPK92422.1"/>
    <property type="molecule type" value="Genomic_DNA"/>
</dbReference>
<dbReference type="Proteomes" id="UP000239485">
    <property type="component" value="Unassembled WGS sequence"/>
</dbReference>
<gene>
    <name evidence="8" type="ORF">CLV92_11423</name>
</gene>
<dbReference type="InterPro" id="IPR032710">
    <property type="entry name" value="NTF2-like_dom_sf"/>
</dbReference>
<dbReference type="NCBIfam" id="NF007214">
    <property type="entry name" value="PRK09636.1"/>
    <property type="match status" value="1"/>
</dbReference>
<dbReference type="InterPro" id="IPR013249">
    <property type="entry name" value="RNA_pol_sigma70_r4_t2"/>
</dbReference>
<name>A0A2S6IDX9_9ACTN</name>
<protein>
    <submittedName>
        <fullName evidence="8">RNA polymerase sigma-70 factor (ECF subfamily)</fullName>
    </submittedName>
</protein>
<keyword evidence="5" id="KW-0804">Transcription</keyword>
<dbReference type="Gene3D" id="3.10.450.50">
    <property type="match status" value="1"/>
</dbReference>
<dbReference type="GO" id="GO:0006352">
    <property type="term" value="P:DNA-templated transcription initiation"/>
    <property type="evidence" value="ECO:0007669"/>
    <property type="project" value="InterPro"/>
</dbReference>
<dbReference type="SUPFAM" id="SSF88946">
    <property type="entry name" value="Sigma2 domain of RNA polymerase sigma factors"/>
    <property type="match status" value="1"/>
</dbReference>
<dbReference type="InterPro" id="IPR007627">
    <property type="entry name" value="RNA_pol_sigma70_r2"/>
</dbReference>
<dbReference type="GO" id="GO:0003677">
    <property type="term" value="F:DNA binding"/>
    <property type="evidence" value="ECO:0007669"/>
    <property type="project" value="InterPro"/>
</dbReference>
<dbReference type="Pfam" id="PF04542">
    <property type="entry name" value="Sigma70_r2"/>
    <property type="match status" value="1"/>
</dbReference>
<evidence type="ECO:0000256" key="5">
    <source>
        <dbReference type="ARBA" id="ARBA00023163"/>
    </source>
</evidence>
<sequence>MTQQAVDELAHSFEAARPRLERIAYAVLGERGEAEDVVQETWLRLAGAAAEGEVRDVVGWCTVAVSRRAVDVLRSARHRREQYVGPWLPEPVLAAPPGGEGADPAEQVVLAETVAFALMVVLESLTPAERTAWVLHDVFGLPFPEVATAVGRSPEAVRRLASRARAHIGEGAPRLDVAQEEHRRVTAAFGAAVATGDLHHLLEVLDPAVVLTSDGGGEVSAARRPVLGDDAVARFVLGIAGRRSPTEVVQPVLVNSGPGFVAHDGGRVTLVVALAVSGGRVVRVDIVRAPSKLARVRLPG</sequence>
<proteinExistence type="inferred from homology"/>
<evidence type="ECO:0000256" key="1">
    <source>
        <dbReference type="ARBA" id="ARBA00010641"/>
    </source>
</evidence>
<dbReference type="AlphaFoldDB" id="A0A2S6IDX9"/>
<evidence type="ECO:0000256" key="3">
    <source>
        <dbReference type="ARBA" id="ARBA00023015"/>
    </source>
</evidence>
<feature type="domain" description="RNA polymerase sigma-70 region 2" evidence="6">
    <location>
        <begin position="13"/>
        <end position="77"/>
    </location>
</feature>